<feature type="compositionally biased region" description="Polar residues" evidence="4">
    <location>
        <begin position="1"/>
        <end position="11"/>
    </location>
</feature>
<keyword evidence="2" id="KW-0808">Transferase</keyword>
<reference evidence="5" key="1">
    <citation type="submission" date="2021-03" db="EMBL/GenBank/DDBJ databases">
        <authorList>
            <person name="Li Z."/>
            <person name="Yang C."/>
        </authorList>
    </citation>
    <scope>NUCLEOTIDE SEQUENCE</scope>
    <source>
        <strain evidence="5">Dzin_1.0</strain>
        <tissue evidence="5">Leaf</tissue>
    </source>
</reference>
<dbReference type="Pfam" id="PF02458">
    <property type="entry name" value="Transferase"/>
    <property type="match status" value="1"/>
</dbReference>
<comment type="similarity">
    <text evidence="1">Belongs to the plant acyltransferase family.</text>
</comment>
<name>A0A9D5CYP5_9LILI</name>
<reference evidence="5" key="2">
    <citation type="journal article" date="2022" name="Hortic Res">
        <title>The genome of Dioscorea zingiberensis sheds light on the biosynthesis, origin and evolution of the medicinally important diosgenin saponins.</title>
        <authorList>
            <person name="Li Y."/>
            <person name="Tan C."/>
            <person name="Li Z."/>
            <person name="Guo J."/>
            <person name="Li S."/>
            <person name="Chen X."/>
            <person name="Wang C."/>
            <person name="Dai X."/>
            <person name="Yang H."/>
            <person name="Song W."/>
            <person name="Hou L."/>
            <person name="Xu J."/>
            <person name="Tong Z."/>
            <person name="Xu A."/>
            <person name="Yuan X."/>
            <person name="Wang W."/>
            <person name="Yang Q."/>
            <person name="Chen L."/>
            <person name="Sun Z."/>
            <person name="Wang K."/>
            <person name="Pan B."/>
            <person name="Chen J."/>
            <person name="Bao Y."/>
            <person name="Liu F."/>
            <person name="Qi X."/>
            <person name="Gang D.R."/>
            <person name="Wen J."/>
            <person name="Li J."/>
        </authorList>
    </citation>
    <scope>NUCLEOTIDE SEQUENCE</scope>
    <source>
        <strain evidence="5">Dzin_1.0</strain>
    </source>
</reference>
<dbReference type="Proteomes" id="UP001085076">
    <property type="component" value="Miscellaneous, Linkage group lg02"/>
</dbReference>
<organism evidence="5 6">
    <name type="scientific">Dioscorea zingiberensis</name>
    <dbReference type="NCBI Taxonomy" id="325984"/>
    <lineage>
        <taxon>Eukaryota</taxon>
        <taxon>Viridiplantae</taxon>
        <taxon>Streptophyta</taxon>
        <taxon>Embryophyta</taxon>
        <taxon>Tracheophyta</taxon>
        <taxon>Spermatophyta</taxon>
        <taxon>Magnoliopsida</taxon>
        <taxon>Liliopsida</taxon>
        <taxon>Dioscoreales</taxon>
        <taxon>Dioscoreaceae</taxon>
        <taxon>Dioscorea</taxon>
    </lineage>
</organism>
<evidence type="ECO:0000256" key="1">
    <source>
        <dbReference type="ARBA" id="ARBA00009861"/>
    </source>
</evidence>
<protein>
    <submittedName>
        <fullName evidence="5">Uncharacterized protein</fullName>
    </submittedName>
</protein>
<accession>A0A9D5CYP5</accession>
<sequence length="436" mass="48529">MELQIQSSTTLNHDHDHPNSTPSKLPLSIFDLFALNFHTAYLLFFNPPTSPNTNIIQALSKTLTHFPTLSGHLDTTTNPSHPCILLSSDTSGVLLIQASTTSKLEDLSPFDPSPEFNILHPCLQNPHHLLQVQLTRFSCGGLALGVTVHHRVADGHSMSSFFTAWGDMLRSHFIKHLPLFDRSLFIPRRPPRCEYDHRGFEFLPVPPDHTGFPESPINVEQKKITNIKLHYSSEFITTKLKAPMREKHTSFEALLAHLWRKISVARRLETNQKTQVSISVNGRRRLRPPVTDEFFGNLVLAAYPSATVGEILEGGVEVAARLIRNAVKKIGDDYFRSVIDFRALHEEEELVPVFEALGNVLSPNLEADSWLGLGFERVNMGGAGGGLRACMPAWIPAEGIIIFVPTVSGDDGGVDVVVTLFEEHVRVLKEISHSLD</sequence>
<dbReference type="PANTHER" id="PTHR31642">
    <property type="entry name" value="TRICHOTHECENE 3-O-ACETYLTRANSFERASE"/>
    <property type="match status" value="1"/>
</dbReference>
<keyword evidence="6" id="KW-1185">Reference proteome</keyword>
<proteinExistence type="inferred from homology"/>
<dbReference type="EMBL" id="JAGGNH010000002">
    <property type="protein sequence ID" value="KAJ0980858.1"/>
    <property type="molecule type" value="Genomic_DNA"/>
</dbReference>
<dbReference type="OrthoDB" id="674773at2759"/>
<dbReference type="PANTHER" id="PTHR31642:SF151">
    <property type="entry name" value="OS12G0134700 PROTEIN"/>
    <property type="match status" value="1"/>
</dbReference>
<evidence type="ECO:0000313" key="5">
    <source>
        <dbReference type="EMBL" id="KAJ0980858.1"/>
    </source>
</evidence>
<evidence type="ECO:0000313" key="6">
    <source>
        <dbReference type="Proteomes" id="UP001085076"/>
    </source>
</evidence>
<dbReference type="AlphaFoldDB" id="A0A9D5CYP5"/>
<evidence type="ECO:0000256" key="4">
    <source>
        <dbReference type="SAM" id="MobiDB-lite"/>
    </source>
</evidence>
<keyword evidence="3" id="KW-0012">Acyltransferase</keyword>
<comment type="caution">
    <text evidence="5">The sequence shown here is derived from an EMBL/GenBank/DDBJ whole genome shotgun (WGS) entry which is preliminary data.</text>
</comment>
<feature type="region of interest" description="Disordered" evidence="4">
    <location>
        <begin position="1"/>
        <end position="20"/>
    </location>
</feature>
<dbReference type="InterPro" id="IPR050317">
    <property type="entry name" value="Plant_Fungal_Acyltransferase"/>
</dbReference>
<evidence type="ECO:0000256" key="2">
    <source>
        <dbReference type="ARBA" id="ARBA00022679"/>
    </source>
</evidence>
<gene>
    <name evidence="5" type="ORF">J5N97_009113</name>
</gene>
<dbReference type="GO" id="GO:0016747">
    <property type="term" value="F:acyltransferase activity, transferring groups other than amino-acyl groups"/>
    <property type="evidence" value="ECO:0007669"/>
    <property type="project" value="TreeGrafter"/>
</dbReference>
<dbReference type="InterPro" id="IPR023213">
    <property type="entry name" value="CAT-like_dom_sf"/>
</dbReference>
<dbReference type="Gene3D" id="3.30.559.10">
    <property type="entry name" value="Chloramphenicol acetyltransferase-like domain"/>
    <property type="match status" value="2"/>
</dbReference>
<dbReference type="SUPFAM" id="SSF52777">
    <property type="entry name" value="CoA-dependent acyltransferases"/>
    <property type="match status" value="1"/>
</dbReference>
<evidence type="ECO:0000256" key="3">
    <source>
        <dbReference type="ARBA" id="ARBA00023315"/>
    </source>
</evidence>